<organism evidence="2 3">
    <name type="scientific">Thioflexithrix psekupsensis</name>
    <dbReference type="NCBI Taxonomy" id="1570016"/>
    <lineage>
        <taxon>Bacteria</taxon>
        <taxon>Pseudomonadati</taxon>
        <taxon>Pseudomonadota</taxon>
        <taxon>Gammaproteobacteria</taxon>
        <taxon>Thiotrichales</taxon>
        <taxon>Thioflexithrix</taxon>
    </lineage>
</organism>
<comment type="caution">
    <text evidence="2">The sequence shown here is derived from an EMBL/GenBank/DDBJ whole genome shotgun (WGS) entry which is preliminary data.</text>
</comment>
<accession>A0A251XCB4</accession>
<keyword evidence="3" id="KW-1185">Reference proteome</keyword>
<dbReference type="EMBL" id="MSLT01000001">
    <property type="protein sequence ID" value="OUD16233.1"/>
    <property type="molecule type" value="Genomic_DNA"/>
</dbReference>
<evidence type="ECO:0000313" key="3">
    <source>
        <dbReference type="Proteomes" id="UP000194798"/>
    </source>
</evidence>
<dbReference type="RefSeq" id="WP_086486633.1">
    <property type="nucleotide sequence ID" value="NZ_MSLT01000001.1"/>
</dbReference>
<feature type="transmembrane region" description="Helical" evidence="1">
    <location>
        <begin position="122"/>
        <end position="142"/>
    </location>
</feature>
<gene>
    <name evidence="2" type="ORF">TPSD3_00470</name>
</gene>
<evidence type="ECO:0000313" key="2">
    <source>
        <dbReference type="EMBL" id="OUD16233.1"/>
    </source>
</evidence>
<reference evidence="2 3" key="1">
    <citation type="submission" date="2016-12" db="EMBL/GenBank/DDBJ databases">
        <title>Thioflexothrix psekupsii D3 genome sequencing and assembly.</title>
        <authorList>
            <person name="Fomenkov A."/>
            <person name="Vincze T."/>
            <person name="Grabovich M."/>
            <person name="Anton B.P."/>
            <person name="Dubinina G."/>
            <person name="Orlova M."/>
            <person name="Belousova E."/>
            <person name="Roberts R.J."/>
        </authorList>
    </citation>
    <scope>NUCLEOTIDE SEQUENCE [LARGE SCALE GENOMIC DNA]</scope>
    <source>
        <strain evidence="2">D3</strain>
    </source>
</reference>
<keyword evidence="1" id="KW-0812">Transmembrane</keyword>
<name>A0A251XCB4_9GAMM</name>
<feature type="transmembrane region" description="Helical" evidence="1">
    <location>
        <begin position="39"/>
        <end position="59"/>
    </location>
</feature>
<evidence type="ECO:0000256" key="1">
    <source>
        <dbReference type="SAM" id="Phobius"/>
    </source>
</evidence>
<protein>
    <submittedName>
        <fullName evidence="2">Uncharacterized protein</fullName>
    </submittedName>
</protein>
<feature type="transmembrane region" description="Helical" evidence="1">
    <location>
        <begin position="12"/>
        <end position="33"/>
    </location>
</feature>
<sequence length="166" mass="19512">MLSSLIDNFKKWLWQIIVSVIIAVFFLASFYNYYFYNKINFGVIFFTMLFFVLFGIKYIHFLAETWSKNLVKQFKNPIKANIEKTLVVQKEGHRLSQLELDNIGSAAIKDLEKIIKEPLQTLLYRFSLAVIFTFIIVIFIVFSEASLNDMIQYIFYGECKPISVTK</sequence>
<proteinExistence type="predicted"/>
<dbReference type="Proteomes" id="UP000194798">
    <property type="component" value="Unassembled WGS sequence"/>
</dbReference>
<keyword evidence="1" id="KW-1133">Transmembrane helix</keyword>
<dbReference type="AlphaFoldDB" id="A0A251XCB4"/>
<keyword evidence="1" id="KW-0472">Membrane</keyword>